<evidence type="ECO:0000313" key="7">
    <source>
        <dbReference type="EMBL" id="MSS14329.1"/>
    </source>
</evidence>
<keyword evidence="2" id="KW-0285">Flavoprotein</keyword>
<dbReference type="Proteomes" id="UP000481852">
    <property type="component" value="Unassembled WGS sequence"/>
</dbReference>
<evidence type="ECO:0000256" key="4">
    <source>
        <dbReference type="SAM" id="MobiDB-lite"/>
    </source>
</evidence>
<dbReference type="PANTHER" id="PTHR42887:SF2">
    <property type="entry name" value="OS12G0638800 PROTEIN"/>
    <property type="match status" value="1"/>
</dbReference>
<accession>A0A6L5X1P6</accession>
<keyword evidence="3" id="KW-0274">FAD</keyword>
<evidence type="ECO:0000259" key="5">
    <source>
        <dbReference type="Pfam" id="PF03486"/>
    </source>
</evidence>
<feature type="domain" description="RsdA/BaiN/AoA(So)-like Rossmann fold-like" evidence="5">
    <location>
        <begin position="229"/>
        <end position="494"/>
    </location>
</feature>
<evidence type="ECO:0000256" key="3">
    <source>
        <dbReference type="ARBA" id="ARBA00022827"/>
    </source>
</evidence>
<dbReference type="InterPro" id="IPR023166">
    <property type="entry name" value="BaiN-like_dom_sf"/>
</dbReference>
<evidence type="ECO:0000313" key="8">
    <source>
        <dbReference type="Proteomes" id="UP000481852"/>
    </source>
</evidence>
<gene>
    <name evidence="7" type="ORF">FYJ35_04595</name>
</gene>
<protein>
    <submittedName>
        <fullName evidence="7">NAD(P)/FAD-dependent oxidoreductase</fullName>
    </submittedName>
</protein>
<feature type="domain" description="RsdA/BaiN/AoA(So)-like Rossmann fold-like" evidence="5">
    <location>
        <begin position="58"/>
        <end position="193"/>
    </location>
</feature>
<name>A0A6L5X1P6_9FIRM</name>
<keyword evidence="8" id="KW-1185">Reference proteome</keyword>
<dbReference type="InterPro" id="IPR036188">
    <property type="entry name" value="FAD/NAD-bd_sf"/>
</dbReference>
<dbReference type="Gene3D" id="2.40.30.10">
    <property type="entry name" value="Translation factors"/>
    <property type="match status" value="1"/>
</dbReference>
<dbReference type="SUPFAM" id="SSF160996">
    <property type="entry name" value="HI0933 insert domain-like"/>
    <property type="match status" value="1"/>
</dbReference>
<feature type="region of interest" description="Disordered" evidence="4">
    <location>
        <begin position="1"/>
        <end position="54"/>
    </location>
</feature>
<dbReference type="EMBL" id="VULZ01000003">
    <property type="protein sequence ID" value="MSS14329.1"/>
    <property type="molecule type" value="Genomic_DNA"/>
</dbReference>
<comment type="cofactor">
    <cofactor evidence="1">
        <name>FAD</name>
        <dbReference type="ChEBI" id="CHEBI:57692"/>
    </cofactor>
</comment>
<evidence type="ECO:0000256" key="1">
    <source>
        <dbReference type="ARBA" id="ARBA00001974"/>
    </source>
</evidence>
<dbReference type="Gene3D" id="3.50.50.60">
    <property type="entry name" value="FAD/NAD(P)-binding domain"/>
    <property type="match status" value="1"/>
</dbReference>
<evidence type="ECO:0000256" key="2">
    <source>
        <dbReference type="ARBA" id="ARBA00022630"/>
    </source>
</evidence>
<proteinExistence type="predicted"/>
<comment type="caution">
    <text evidence="7">The sequence shown here is derived from an EMBL/GenBank/DDBJ whole genome shotgun (WGS) entry which is preliminary data.</text>
</comment>
<organism evidence="7 8">
    <name type="scientific">Porcincola intestinalis</name>
    <dbReference type="NCBI Taxonomy" id="2606632"/>
    <lineage>
        <taxon>Bacteria</taxon>
        <taxon>Bacillati</taxon>
        <taxon>Bacillota</taxon>
        <taxon>Clostridia</taxon>
        <taxon>Lachnospirales</taxon>
        <taxon>Lachnospiraceae</taxon>
        <taxon>Porcincola</taxon>
    </lineage>
</organism>
<evidence type="ECO:0000259" key="6">
    <source>
        <dbReference type="Pfam" id="PF22780"/>
    </source>
</evidence>
<dbReference type="PANTHER" id="PTHR42887">
    <property type="entry name" value="OS12G0638800 PROTEIN"/>
    <property type="match status" value="1"/>
</dbReference>
<feature type="domain" description="RsdA/BaiN/AoA(So)-like insert" evidence="6">
    <location>
        <begin position="281"/>
        <end position="442"/>
    </location>
</feature>
<feature type="compositionally biased region" description="Basic and acidic residues" evidence="4">
    <location>
        <begin position="1"/>
        <end position="12"/>
    </location>
</feature>
<reference evidence="7 8" key="1">
    <citation type="submission" date="2019-08" db="EMBL/GenBank/DDBJ databases">
        <title>In-depth cultivation of the pig gut microbiome towards novel bacterial diversity and tailored functional studies.</title>
        <authorList>
            <person name="Wylensek D."/>
            <person name="Hitch T.C.A."/>
            <person name="Clavel T."/>
        </authorList>
    </citation>
    <scope>NUCLEOTIDE SEQUENCE [LARGE SCALE GENOMIC DNA]</scope>
    <source>
        <strain evidence="7 8">Oil+RF-744-WCA-WT-11</strain>
    </source>
</reference>
<dbReference type="AlphaFoldDB" id="A0A6L5X1P6"/>
<dbReference type="InterPro" id="IPR004792">
    <property type="entry name" value="BaiN-like"/>
</dbReference>
<dbReference type="InterPro" id="IPR055178">
    <property type="entry name" value="RsdA/BaiN/AoA(So)-like_dom"/>
</dbReference>
<dbReference type="SUPFAM" id="SSF51905">
    <property type="entry name" value="FAD/NAD(P)-binding domain"/>
    <property type="match status" value="1"/>
</dbReference>
<dbReference type="Pfam" id="PF22780">
    <property type="entry name" value="HI0933_like_1st"/>
    <property type="match status" value="1"/>
</dbReference>
<dbReference type="NCBIfam" id="TIGR00275">
    <property type="entry name" value="aminoacetone oxidase family FAD-binding enzyme"/>
    <property type="match status" value="1"/>
</dbReference>
<dbReference type="InterPro" id="IPR057661">
    <property type="entry name" value="RsdA/BaiN/AoA(So)_Rossmann"/>
</dbReference>
<dbReference type="Gene3D" id="1.10.8.260">
    <property type="entry name" value="HI0933 insert domain-like"/>
    <property type="match status" value="1"/>
</dbReference>
<sequence>MRQEAKSRRTGEQRFVTGNAGSQATAPRRAAREKVSGRKSAGKPRLPGKTGKGMPDADVLVIGGGAAGMMAAFSAAEAGARVILLEKNEKAGKKIYITGKGRCNFTNACDPEDFLSHVPCHASFLYSSIYGFDPAAVIAWFEEHGCRTKLERGNRAFPQSDHASDITKALEQAMRERGVQIRLRSEASRLILSGEQAETDRADIPLPGASGQCRERAAARADVQQTVRRTVTGVCLSDGTVLSARAVVIATGGLSYPTTGSTGDGYRFAEKAGHTVEPCSPSLVPLCCAEEDLFEMQGLSLKNVTLRIFNEKRKAWDGFGEMMFTHFGVTGPLVLTASADLSDCLRKGQLKAEIDLKPALPEEKLDERILRAFEQNPNKEIRNVAPEIYPQKMVPVLLRRCRIDPQKAVNSITKAERARLVRETKHFTFTITHPGSFREAVVTHGGIRVREIDPGTMESRKTAGLFFAGEVLDVDAHTGGYNLQIAWSTGRAAGLGAAAYAKSQSKETE</sequence>
<dbReference type="Pfam" id="PF03486">
    <property type="entry name" value="HI0933_like"/>
    <property type="match status" value="2"/>
</dbReference>